<organism evidence="3 4">
    <name type="scientific">Gossypium arboreum</name>
    <name type="common">Tree cotton</name>
    <name type="synonym">Gossypium nanking</name>
    <dbReference type="NCBI Taxonomy" id="29729"/>
    <lineage>
        <taxon>Eukaryota</taxon>
        <taxon>Viridiplantae</taxon>
        <taxon>Streptophyta</taxon>
        <taxon>Embryophyta</taxon>
        <taxon>Tracheophyta</taxon>
        <taxon>Spermatophyta</taxon>
        <taxon>Magnoliopsida</taxon>
        <taxon>eudicotyledons</taxon>
        <taxon>Gunneridae</taxon>
        <taxon>Pentapetalae</taxon>
        <taxon>rosids</taxon>
        <taxon>malvids</taxon>
        <taxon>Malvales</taxon>
        <taxon>Malvaceae</taxon>
        <taxon>Malvoideae</taxon>
        <taxon>Gossypium</taxon>
    </lineage>
</organism>
<feature type="transmembrane region" description="Helical" evidence="2">
    <location>
        <begin position="61"/>
        <end position="82"/>
    </location>
</feature>
<proteinExistence type="predicted"/>
<keyword evidence="4" id="KW-1185">Reference proteome</keyword>
<keyword evidence="2" id="KW-1133">Transmembrane helix</keyword>
<feature type="region of interest" description="Disordered" evidence="1">
    <location>
        <begin position="24"/>
        <end position="44"/>
    </location>
</feature>
<sequence length="262" mass="29474">MGDEKSTIVMASRESRDRELLIPVADSVHDDSSKPSSSSSPRHAGHETFYKFVRSWASKKFMTGCVILFPIAITFYVTWWFIHFVDGFFSPIYNQLGIDIFGLGFITSLTFIFLIGVFMSSWLGASVLALGEWFIKRMPFVRHIYNASKQISSAISPDQKSQAFKEVAIIRHPRIGEYAFGFITSSVILQSYSGDEELCCVYVPTNHLYIGDIFLINTKDVIRPNLSVREGIEIVVSGGMSMPQILSTVDTRLPLESRADRS</sequence>
<evidence type="ECO:0000313" key="4">
    <source>
        <dbReference type="Proteomes" id="UP000032142"/>
    </source>
</evidence>
<keyword evidence="2" id="KW-0812">Transmembrane</keyword>
<feature type="transmembrane region" description="Helical" evidence="2">
    <location>
        <begin position="102"/>
        <end position="135"/>
    </location>
</feature>
<reference evidence="4" key="1">
    <citation type="submission" date="2014-09" db="EMBL/GenBank/DDBJ databases">
        <authorList>
            <person name="Mudge J."/>
            <person name="Ramaraj T."/>
            <person name="Lindquist I.E."/>
            <person name="Bharti A.K."/>
            <person name="Sundararajan A."/>
            <person name="Cameron C.T."/>
            <person name="Woodward J.E."/>
            <person name="May G.D."/>
            <person name="Brubaker C."/>
            <person name="Broadhvest J."/>
            <person name="Wilkins T.A."/>
        </authorList>
    </citation>
    <scope>NUCLEOTIDE SEQUENCE</scope>
    <source>
        <strain evidence="4">cv. AKA8401</strain>
    </source>
</reference>
<dbReference type="GO" id="GO:0010222">
    <property type="term" value="P:stem vascular tissue pattern formation"/>
    <property type="evidence" value="ECO:0007669"/>
    <property type="project" value="TreeGrafter"/>
</dbReference>
<dbReference type="InterPro" id="IPR007462">
    <property type="entry name" value="COV1-like"/>
</dbReference>
<evidence type="ECO:0000256" key="1">
    <source>
        <dbReference type="SAM" id="MobiDB-lite"/>
    </source>
</evidence>
<dbReference type="EMBL" id="KN393186">
    <property type="protein sequence ID" value="KHG10136.1"/>
    <property type="molecule type" value="Genomic_DNA"/>
</dbReference>
<keyword evidence="2" id="KW-0472">Membrane</keyword>
<dbReference type="OrthoDB" id="534431at2759"/>
<gene>
    <name evidence="3" type="ORF">F383_08890</name>
</gene>
<dbReference type="GO" id="GO:0005794">
    <property type="term" value="C:Golgi apparatus"/>
    <property type="evidence" value="ECO:0007669"/>
    <property type="project" value="TreeGrafter"/>
</dbReference>
<accession>A0A0B0NGG7</accession>
<dbReference type="PANTHER" id="PTHR31876">
    <property type="entry name" value="COV-LIKE PROTEIN 1"/>
    <property type="match status" value="1"/>
</dbReference>
<dbReference type="KEGG" id="gab:108461857"/>
<evidence type="ECO:0000256" key="2">
    <source>
        <dbReference type="SAM" id="Phobius"/>
    </source>
</evidence>
<dbReference type="Proteomes" id="UP000032142">
    <property type="component" value="Unassembled WGS sequence"/>
</dbReference>
<name>A0A0B0NGG7_GOSAR</name>
<protein>
    <submittedName>
        <fullName evidence="3">ATP synthase subunit alpha, cyanelle</fullName>
    </submittedName>
</protein>
<dbReference type="Pfam" id="PF04367">
    <property type="entry name" value="DUF502"/>
    <property type="match status" value="1"/>
</dbReference>
<dbReference type="PANTHER" id="PTHR31876:SF15">
    <property type="entry name" value="COV-LIKE PROTEIN 1"/>
    <property type="match status" value="1"/>
</dbReference>
<dbReference type="AlphaFoldDB" id="A0A0B0NGG7"/>
<evidence type="ECO:0000313" key="3">
    <source>
        <dbReference type="EMBL" id="KHG10136.1"/>
    </source>
</evidence>
<dbReference type="OMA" id="TMAITTR"/>